<name>A0A1A9W0J3_9MUSC</name>
<evidence type="ECO:0000256" key="1">
    <source>
        <dbReference type="SAM" id="SignalP"/>
    </source>
</evidence>
<proteinExistence type="predicted"/>
<dbReference type="Proteomes" id="UP000091820">
    <property type="component" value="Unassembled WGS sequence"/>
</dbReference>
<evidence type="ECO:0000313" key="3">
    <source>
        <dbReference type="Proteomes" id="UP000091820"/>
    </source>
</evidence>
<feature type="chain" id="PRO_5008399822" evidence="1">
    <location>
        <begin position="18"/>
        <end position="154"/>
    </location>
</feature>
<protein>
    <submittedName>
        <fullName evidence="2">Uncharacterized protein</fullName>
    </submittedName>
</protein>
<dbReference type="STRING" id="37001.A0A1A9W0J3"/>
<sequence>MHRILFWVLIFLQTMLTRYKLYEIPNFIELDSGEDDNARASADTYFKSGYAERLQRWERQYPLAFDIVIKEPLSNLKLQETNNGRDARKMSSKYCKKTIRRHFLTHKTIFTNSSKECMSMFSKSSSEKVSKLAHSNSYSKSIFERCMTLLKRNR</sequence>
<organism evidence="2 3">
    <name type="scientific">Glossina brevipalpis</name>
    <dbReference type="NCBI Taxonomy" id="37001"/>
    <lineage>
        <taxon>Eukaryota</taxon>
        <taxon>Metazoa</taxon>
        <taxon>Ecdysozoa</taxon>
        <taxon>Arthropoda</taxon>
        <taxon>Hexapoda</taxon>
        <taxon>Insecta</taxon>
        <taxon>Pterygota</taxon>
        <taxon>Neoptera</taxon>
        <taxon>Endopterygota</taxon>
        <taxon>Diptera</taxon>
        <taxon>Brachycera</taxon>
        <taxon>Muscomorpha</taxon>
        <taxon>Hippoboscoidea</taxon>
        <taxon>Glossinidae</taxon>
        <taxon>Glossina</taxon>
    </lineage>
</organism>
<accession>A0A1A9W0J3</accession>
<dbReference type="VEuPathDB" id="VectorBase:GBRI001975"/>
<reference evidence="2" key="2">
    <citation type="submission" date="2020-05" db="UniProtKB">
        <authorList>
            <consortium name="EnsemblMetazoa"/>
        </authorList>
    </citation>
    <scope>IDENTIFICATION</scope>
    <source>
        <strain evidence="2">IAEA</strain>
    </source>
</reference>
<dbReference type="EnsemblMetazoa" id="GBRI001975-RA">
    <property type="protein sequence ID" value="GBRI001975-PA"/>
    <property type="gene ID" value="GBRI001975"/>
</dbReference>
<keyword evidence="3" id="KW-1185">Reference proteome</keyword>
<feature type="signal peptide" evidence="1">
    <location>
        <begin position="1"/>
        <end position="17"/>
    </location>
</feature>
<reference evidence="3" key="1">
    <citation type="submission" date="2014-03" db="EMBL/GenBank/DDBJ databases">
        <authorList>
            <person name="Aksoy S."/>
            <person name="Warren W."/>
            <person name="Wilson R.K."/>
        </authorList>
    </citation>
    <scope>NUCLEOTIDE SEQUENCE [LARGE SCALE GENOMIC DNA]</scope>
    <source>
        <strain evidence="3">IAEA</strain>
    </source>
</reference>
<dbReference type="AlphaFoldDB" id="A0A1A9W0J3"/>
<evidence type="ECO:0000313" key="2">
    <source>
        <dbReference type="EnsemblMetazoa" id="GBRI001975-PA"/>
    </source>
</evidence>
<keyword evidence="1" id="KW-0732">Signal</keyword>